<keyword evidence="7" id="KW-0869">Chloride channel</keyword>
<feature type="transmembrane region" description="Helical" evidence="11">
    <location>
        <begin position="352"/>
        <end position="372"/>
    </location>
</feature>
<protein>
    <submittedName>
        <fullName evidence="13">Chloride channel protein</fullName>
    </submittedName>
</protein>
<feature type="transmembrane region" description="Helical" evidence="11">
    <location>
        <begin position="216"/>
        <end position="235"/>
    </location>
</feature>
<dbReference type="Proteomes" id="UP001628091">
    <property type="component" value="Unassembled WGS sequence"/>
</dbReference>
<keyword evidence="6 11" id="KW-0472">Membrane</keyword>
<keyword evidence="14" id="KW-1185">Reference proteome</keyword>
<dbReference type="EMBL" id="BAAFZP010000001">
    <property type="protein sequence ID" value="GAB1581800.1"/>
    <property type="molecule type" value="Genomic_DNA"/>
</dbReference>
<keyword evidence="8" id="KW-0868">Chloride</keyword>
<dbReference type="Pfam" id="PF00654">
    <property type="entry name" value="Voltage_CLC"/>
    <property type="match status" value="1"/>
</dbReference>
<evidence type="ECO:0000256" key="9">
    <source>
        <dbReference type="ARBA" id="ARBA00023303"/>
    </source>
</evidence>
<dbReference type="InterPro" id="IPR050368">
    <property type="entry name" value="ClC-type_chloride_channel"/>
</dbReference>
<proteinExistence type="predicted"/>
<keyword evidence="4 11" id="KW-1133">Transmembrane helix</keyword>
<evidence type="ECO:0000256" key="5">
    <source>
        <dbReference type="ARBA" id="ARBA00023065"/>
    </source>
</evidence>
<comment type="caution">
    <text evidence="13">The sequence shown here is derived from an EMBL/GenBank/DDBJ whole genome shotgun (WGS) entry which is preliminary data.</text>
</comment>
<dbReference type="InterPro" id="IPR000644">
    <property type="entry name" value="CBS_dom"/>
</dbReference>
<dbReference type="Gene3D" id="3.10.580.10">
    <property type="entry name" value="CBS-domain"/>
    <property type="match status" value="1"/>
</dbReference>
<keyword evidence="5" id="KW-0406">Ion transport</keyword>
<gene>
    <name evidence="13" type="ORF">PPNSA23_17430</name>
</gene>
<feature type="transmembrane region" description="Helical" evidence="11">
    <location>
        <begin position="87"/>
        <end position="105"/>
    </location>
</feature>
<dbReference type="PANTHER" id="PTHR43427">
    <property type="entry name" value="CHLORIDE CHANNEL PROTEIN CLC-E"/>
    <property type="match status" value="1"/>
</dbReference>
<feature type="transmembrane region" description="Helical" evidence="11">
    <location>
        <begin position="416"/>
        <end position="433"/>
    </location>
</feature>
<dbReference type="PANTHER" id="PTHR43427:SF6">
    <property type="entry name" value="CHLORIDE CHANNEL PROTEIN CLC-E"/>
    <property type="match status" value="1"/>
</dbReference>
<sequence>MAIGPVVLLETDKIINAGKLRLRLLALLRILNARGIVIVLLACMVGVLSGAVVVLISWIVNRLHTLLYAIPPGARLSEMFSLSRPEMAFIPIVGGVLVGLTALYVKRRKLRRPIDPIEANALYGGRMSITDTLVVVLQTILSSGFGASVGLEAAYTQAGSGLASKIACSIGLRRSDIRLLVGCGAGGAIAAAFGAPLTGAFYGFELIIGVYSVANVAPMMAAAVSASLVAGYFGVTSFPIELGELPPMLAGQYLPFLLLGLIAGGLSIAIMQLVTLVERLFAKLAISSALRPAIGGCLVGLLALMTPQVLSSGHGALHRELAMNYGLYVIVELFFLKLLASAVSIGSGFRGGLFFASLFLGALAGKIFAEVMAIISPETGIDPVVAAVIGMTSLAVGVVGGPLTMTFLALESTGDLTITGVVLAASIMSAILVRETFGYSFSTWRFHLRGETIRSAHDISWMRDLSVGRMMRENIRTIPCYMTVAQFREEVPLGSVQRIIAVEGDKKYVGMLIVAEVHALRPDPSNDERPVSELIKYRDIMLLPTMNVKVAAEMFAKTGSEELAVVDDYNSRKVCGLLTEGYLLRRYAEELDKVRKDIAGER</sequence>
<feature type="transmembrane region" description="Helical" evidence="11">
    <location>
        <begin position="256"/>
        <end position="274"/>
    </location>
</feature>
<dbReference type="PROSITE" id="PS51371">
    <property type="entry name" value="CBS"/>
    <property type="match status" value="1"/>
</dbReference>
<dbReference type="InterPro" id="IPR014743">
    <property type="entry name" value="Cl-channel_core"/>
</dbReference>
<reference evidence="13 14" key="1">
    <citation type="submission" date="2024-10" db="EMBL/GenBank/DDBJ databases">
        <title>Isolation, draft genome sequencing and identification of Phyllobacterium sp. NSA23, isolated from leaf soil.</title>
        <authorList>
            <person name="Akita H."/>
        </authorList>
    </citation>
    <scope>NUCLEOTIDE SEQUENCE [LARGE SCALE GENOMIC DNA]</scope>
    <source>
        <strain evidence="13 14">NSA23</strain>
    </source>
</reference>
<evidence type="ECO:0000256" key="8">
    <source>
        <dbReference type="ARBA" id="ARBA00023214"/>
    </source>
</evidence>
<feature type="domain" description="CBS" evidence="12">
    <location>
        <begin position="534"/>
        <end position="593"/>
    </location>
</feature>
<dbReference type="Gene3D" id="1.10.3080.10">
    <property type="entry name" value="Clc chloride channel"/>
    <property type="match status" value="1"/>
</dbReference>
<feature type="transmembrane region" description="Helical" evidence="11">
    <location>
        <begin position="36"/>
        <end position="60"/>
    </location>
</feature>
<dbReference type="InterPro" id="IPR046342">
    <property type="entry name" value="CBS_dom_sf"/>
</dbReference>
<evidence type="ECO:0000256" key="7">
    <source>
        <dbReference type="ARBA" id="ARBA00023173"/>
    </source>
</evidence>
<evidence type="ECO:0000256" key="2">
    <source>
        <dbReference type="ARBA" id="ARBA00022448"/>
    </source>
</evidence>
<organism evidence="13 14">
    <name type="scientific">Phyllobacterium phragmitis</name>
    <dbReference type="NCBI Taxonomy" id="2670329"/>
    <lineage>
        <taxon>Bacteria</taxon>
        <taxon>Pseudomonadati</taxon>
        <taxon>Pseudomonadota</taxon>
        <taxon>Alphaproteobacteria</taxon>
        <taxon>Hyphomicrobiales</taxon>
        <taxon>Phyllobacteriaceae</taxon>
        <taxon>Phyllobacterium</taxon>
    </lineage>
</organism>
<feature type="transmembrane region" description="Helical" evidence="11">
    <location>
        <begin position="384"/>
        <end position="410"/>
    </location>
</feature>
<keyword evidence="3 11" id="KW-0812">Transmembrane</keyword>
<dbReference type="SUPFAM" id="SSF54631">
    <property type="entry name" value="CBS-domain pair"/>
    <property type="match status" value="1"/>
</dbReference>
<evidence type="ECO:0000259" key="12">
    <source>
        <dbReference type="PROSITE" id="PS51371"/>
    </source>
</evidence>
<dbReference type="Pfam" id="PF00571">
    <property type="entry name" value="CBS"/>
    <property type="match status" value="1"/>
</dbReference>
<evidence type="ECO:0000256" key="11">
    <source>
        <dbReference type="SAM" id="Phobius"/>
    </source>
</evidence>
<dbReference type="CDD" id="cd00400">
    <property type="entry name" value="Voltage_gated_ClC"/>
    <property type="match status" value="1"/>
</dbReference>
<evidence type="ECO:0000313" key="14">
    <source>
        <dbReference type="Proteomes" id="UP001628091"/>
    </source>
</evidence>
<keyword evidence="2" id="KW-0813">Transport</keyword>
<keyword evidence="9" id="KW-0407">Ion channel</keyword>
<dbReference type="SUPFAM" id="SSF81340">
    <property type="entry name" value="Clc chloride channel"/>
    <property type="match status" value="1"/>
</dbReference>
<name>A0ABQ0GYQ2_9HYPH</name>
<accession>A0ABQ0GYQ2</accession>
<comment type="subcellular location">
    <subcellularLocation>
        <location evidence="1">Membrane</location>
        <topology evidence="1">Multi-pass membrane protein</topology>
    </subcellularLocation>
</comment>
<evidence type="ECO:0000256" key="4">
    <source>
        <dbReference type="ARBA" id="ARBA00022989"/>
    </source>
</evidence>
<evidence type="ECO:0000256" key="3">
    <source>
        <dbReference type="ARBA" id="ARBA00022692"/>
    </source>
</evidence>
<feature type="transmembrane region" description="Helical" evidence="11">
    <location>
        <begin position="280"/>
        <end position="304"/>
    </location>
</feature>
<dbReference type="PRINTS" id="PR00762">
    <property type="entry name" value="CLCHANNEL"/>
</dbReference>
<evidence type="ECO:0000256" key="10">
    <source>
        <dbReference type="PROSITE-ProRule" id="PRU00703"/>
    </source>
</evidence>
<evidence type="ECO:0000256" key="1">
    <source>
        <dbReference type="ARBA" id="ARBA00004141"/>
    </source>
</evidence>
<feature type="transmembrane region" description="Helical" evidence="11">
    <location>
        <begin position="179"/>
        <end position="204"/>
    </location>
</feature>
<keyword evidence="10" id="KW-0129">CBS domain</keyword>
<dbReference type="InterPro" id="IPR001807">
    <property type="entry name" value="ClC"/>
</dbReference>
<feature type="transmembrane region" description="Helical" evidence="11">
    <location>
        <begin position="325"/>
        <end position="346"/>
    </location>
</feature>
<evidence type="ECO:0000256" key="6">
    <source>
        <dbReference type="ARBA" id="ARBA00023136"/>
    </source>
</evidence>
<evidence type="ECO:0000313" key="13">
    <source>
        <dbReference type="EMBL" id="GAB1581800.1"/>
    </source>
</evidence>